<dbReference type="PROSITE" id="PS51999">
    <property type="entry name" value="ZF_GRF"/>
    <property type="match status" value="1"/>
</dbReference>
<dbReference type="Pfam" id="PF00271">
    <property type="entry name" value="Helicase_C"/>
    <property type="match status" value="1"/>
</dbReference>
<evidence type="ECO:0000256" key="6">
    <source>
        <dbReference type="ARBA" id="ARBA00022840"/>
    </source>
</evidence>
<evidence type="ECO:0000259" key="10">
    <source>
        <dbReference type="PROSITE" id="PS51194"/>
    </source>
</evidence>
<dbReference type="InterPro" id="IPR049730">
    <property type="entry name" value="SNF2/RAD54-like_C"/>
</dbReference>
<evidence type="ECO:0000256" key="1">
    <source>
        <dbReference type="ARBA" id="ARBA00022723"/>
    </source>
</evidence>
<dbReference type="GO" id="GO:0043596">
    <property type="term" value="C:nuclear replication fork"/>
    <property type="evidence" value="ECO:0007669"/>
    <property type="project" value="TreeGrafter"/>
</dbReference>
<dbReference type="PANTHER" id="PTHR45766">
    <property type="entry name" value="DNA ANNEALING HELICASE AND ENDONUCLEASE ZRANB3 FAMILY MEMBER"/>
    <property type="match status" value="1"/>
</dbReference>
<evidence type="ECO:0000256" key="2">
    <source>
        <dbReference type="ARBA" id="ARBA00022741"/>
    </source>
</evidence>
<evidence type="ECO:0000259" key="9">
    <source>
        <dbReference type="PROSITE" id="PS51192"/>
    </source>
</evidence>
<dbReference type="VEuPathDB" id="FungiDB:LCOR_01619.1"/>
<evidence type="ECO:0000256" key="8">
    <source>
        <dbReference type="SAM" id="MobiDB-lite"/>
    </source>
</evidence>
<dbReference type="CDD" id="cd18793">
    <property type="entry name" value="SF2_C_SNF"/>
    <property type="match status" value="1"/>
</dbReference>
<dbReference type="PROSITE" id="PS51194">
    <property type="entry name" value="HELICASE_CTER"/>
    <property type="match status" value="1"/>
</dbReference>
<dbReference type="InterPro" id="IPR038718">
    <property type="entry name" value="SNF2-like_sf"/>
</dbReference>
<keyword evidence="5" id="KW-0862">Zinc</keyword>
<dbReference type="InterPro" id="IPR001650">
    <property type="entry name" value="Helicase_C-like"/>
</dbReference>
<evidence type="ECO:0000256" key="4">
    <source>
        <dbReference type="ARBA" id="ARBA00022801"/>
    </source>
</evidence>
<dbReference type="PANTHER" id="PTHR45766:SF6">
    <property type="entry name" value="SWI_SNF-RELATED MATRIX-ASSOCIATED ACTIN-DEPENDENT REGULATOR OF CHROMATIN SUBFAMILY A-LIKE PROTEIN 1"/>
    <property type="match status" value="1"/>
</dbReference>
<keyword evidence="1" id="KW-0479">Metal-binding</keyword>
<keyword evidence="2" id="KW-0547">Nucleotide-binding</keyword>
<reference evidence="12" key="1">
    <citation type="submission" date="2013-08" db="EMBL/GenBank/DDBJ databases">
        <title>Gene expansion shapes genome architecture in the human pathogen Lichtheimia corymbifera: an evolutionary genomics analysis in the ancient terrestrial Mucorales (Mucoromycotina).</title>
        <authorList>
            <person name="Schwartze V.U."/>
            <person name="Winter S."/>
            <person name="Shelest E."/>
            <person name="Marcet-Houben M."/>
            <person name="Horn F."/>
            <person name="Wehner S."/>
            <person name="Hoffmann K."/>
            <person name="Riege K."/>
            <person name="Sammeth M."/>
            <person name="Nowrousian M."/>
            <person name="Valiante V."/>
            <person name="Linde J."/>
            <person name="Jacobsen I.D."/>
            <person name="Marz M."/>
            <person name="Brakhage A.A."/>
            <person name="Gabaldon T."/>
            <person name="Bocker S."/>
            <person name="Voigt K."/>
        </authorList>
    </citation>
    <scope>NUCLEOTIDE SEQUENCE [LARGE SCALE GENOMIC DNA]</scope>
    <source>
        <strain evidence="12">FSU 9682</strain>
    </source>
</reference>
<dbReference type="SUPFAM" id="SSF52540">
    <property type="entry name" value="P-loop containing nucleoside triphosphate hydrolases"/>
    <property type="match status" value="2"/>
</dbReference>
<keyword evidence="6" id="KW-0067">ATP-binding</keyword>
<feature type="region of interest" description="Disordered" evidence="8">
    <location>
        <begin position="321"/>
        <end position="341"/>
    </location>
</feature>
<gene>
    <name evidence="12" type="ORF">LCOR_01619.1</name>
</gene>
<dbReference type="GO" id="GO:0008270">
    <property type="term" value="F:zinc ion binding"/>
    <property type="evidence" value="ECO:0007669"/>
    <property type="project" value="UniProtKB-KW"/>
</dbReference>
<feature type="domain" description="Helicase C-terminal" evidence="10">
    <location>
        <begin position="543"/>
        <end position="697"/>
    </location>
</feature>
<dbReference type="InterPro" id="IPR014001">
    <property type="entry name" value="Helicase_ATP-bd"/>
</dbReference>
<protein>
    <submittedName>
        <fullName evidence="12">Swi snf-related matrix-associated actin-dependent regulator of chromatin subfamily a-like protein1</fullName>
    </submittedName>
</protein>
<dbReference type="EMBL" id="CBTN010000004">
    <property type="protein sequence ID" value="CDH49892.1"/>
    <property type="molecule type" value="Genomic_DNA"/>
</dbReference>
<dbReference type="Pfam" id="PF06839">
    <property type="entry name" value="Zn_ribbon_GRF"/>
    <property type="match status" value="1"/>
</dbReference>
<feature type="domain" description="GRF-type" evidence="11">
    <location>
        <begin position="7"/>
        <end position="46"/>
    </location>
</feature>
<dbReference type="STRING" id="1263082.A0A068RJS6"/>
<name>A0A068RJS6_9FUNG</name>
<evidence type="ECO:0000256" key="3">
    <source>
        <dbReference type="ARBA" id="ARBA00022771"/>
    </source>
</evidence>
<dbReference type="GO" id="GO:0005524">
    <property type="term" value="F:ATP binding"/>
    <property type="evidence" value="ECO:0007669"/>
    <property type="project" value="InterPro"/>
</dbReference>
<dbReference type="InterPro" id="IPR027417">
    <property type="entry name" value="P-loop_NTPase"/>
</dbReference>
<dbReference type="PROSITE" id="PS51192">
    <property type="entry name" value="HELICASE_ATP_BIND_1"/>
    <property type="match status" value="1"/>
</dbReference>
<dbReference type="Gene3D" id="3.40.50.10810">
    <property type="entry name" value="Tandem AAA-ATPase domain"/>
    <property type="match status" value="1"/>
</dbReference>
<evidence type="ECO:0000313" key="12">
    <source>
        <dbReference type="EMBL" id="CDH49892.1"/>
    </source>
</evidence>
<dbReference type="AlphaFoldDB" id="A0A068RJS6"/>
<proteinExistence type="predicted"/>
<dbReference type="GO" id="GO:0016787">
    <property type="term" value="F:hydrolase activity"/>
    <property type="evidence" value="ECO:0007669"/>
    <property type="project" value="UniProtKB-KW"/>
</dbReference>
<accession>A0A068RJS6</accession>
<dbReference type="Pfam" id="PF00176">
    <property type="entry name" value="SNF2-rel_dom"/>
    <property type="match status" value="1"/>
</dbReference>
<feature type="region of interest" description="Disordered" evidence="8">
    <location>
        <begin position="48"/>
        <end position="95"/>
    </location>
</feature>
<dbReference type="InterPro" id="IPR010666">
    <property type="entry name" value="Znf_GRF"/>
</dbReference>
<organism evidence="12 13">
    <name type="scientific">Lichtheimia corymbifera JMRC:FSU:9682</name>
    <dbReference type="NCBI Taxonomy" id="1263082"/>
    <lineage>
        <taxon>Eukaryota</taxon>
        <taxon>Fungi</taxon>
        <taxon>Fungi incertae sedis</taxon>
        <taxon>Mucoromycota</taxon>
        <taxon>Mucoromycotina</taxon>
        <taxon>Mucoromycetes</taxon>
        <taxon>Mucorales</taxon>
        <taxon>Lichtheimiaceae</taxon>
        <taxon>Lichtheimia</taxon>
    </lineage>
</organism>
<keyword evidence="4" id="KW-0378">Hydrolase</keyword>
<sequence length="737" mass="83045">MTPDVSCYCGVGARKLVTKKEGKNKGRWFWTCSTRQCRFFKWDNSTPRETDATPLQQQNHTTLQPNSTNNNNNGSALMISQPRPTASSSSSNTRSNINHAQESIQIYFMIHSSNKIGIRVQFDPQVIAALRSIPAQWDPVARLWLISATKEMYDKSIHTITSSTARLGCHIHPLPKQVIHVLEQEDGDSSSAVADSDERLATVQQSHVWSILKEFQKQGVREGLNRGGRMLLGDEMGLGKTLQALVISQAYKEAWPVLVICPSSLRFTWKGEIRRWLKIPEDEIYVVLKGGDLELTVAAAAKHGSTTVTKTVQMDDYMMQVDGSNDDGPRNAKRRRTQSTTATTPKDIQFYVISYDLATKDIEPIKKCKFKFIICDESHYIKSPQTKRTKALKPILQKSDHVLLLSGTPAFSRPIELFTQINALCPKLFQSRVAFGDRYCQPQVTPYGIQYKGAQNLSELNFILEKTILVRRLKDEVGLELPAKMRQTVIVQPSQKDAKAVKQLSEGLDRLQGSKEGNNEKQAKLLEMYTTTGLIKIPIVCEYLNHMLESTEERILIFAYHKTMMDSIAETLEKNNVEYIRIDGKTDPRVRQELCEKFQSPTSKVQVALLSIVIGVGLTLSMADIVIFAELFWTPSQLLQSEDRAHRMGRIGPVTVKYILALNTLDITLWKMIKKKLTIIGEAIDGNATKVTIDEKLTTEYESIEDYGFEEDDLDEEGLIDITESTCQSIASQLTSP</sequence>
<dbReference type="InterPro" id="IPR000330">
    <property type="entry name" value="SNF2_N"/>
</dbReference>
<evidence type="ECO:0000256" key="5">
    <source>
        <dbReference type="ARBA" id="ARBA00022833"/>
    </source>
</evidence>
<keyword evidence="13" id="KW-1185">Reference proteome</keyword>
<dbReference type="Proteomes" id="UP000027586">
    <property type="component" value="Unassembled WGS sequence"/>
</dbReference>
<dbReference type="CDD" id="cd18010">
    <property type="entry name" value="DEXHc_HARP_SMARCAL1"/>
    <property type="match status" value="1"/>
</dbReference>
<evidence type="ECO:0000313" key="13">
    <source>
        <dbReference type="Proteomes" id="UP000027586"/>
    </source>
</evidence>
<dbReference type="SMART" id="SM00490">
    <property type="entry name" value="HELICc"/>
    <property type="match status" value="1"/>
</dbReference>
<keyword evidence="3 7" id="KW-0863">Zinc-finger</keyword>
<dbReference type="SMART" id="SM00487">
    <property type="entry name" value="DEXDc"/>
    <property type="match status" value="1"/>
</dbReference>
<comment type="caution">
    <text evidence="12">The sequence shown here is derived from an EMBL/GenBank/DDBJ whole genome shotgun (WGS) entry which is preliminary data.</text>
</comment>
<feature type="compositionally biased region" description="Polar residues" evidence="8">
    <location>
        <begin position="52"/>
        <end position="68"/>
    </location>
</feature>
<dbReference type="OrthoDB" id="448448at2759"/>
<evidence type="ECO:0000259" key="11">
    <source>
        <dbReference type="PROSITE" id="PS51999"/>
    </source>
</evidence>
<dbReference type="GO" id="GO:0006281">
    <property type="term" value="P:DNA repair"/>
    <property type="evidence" value="ECO:0007669"/>
    <property type="project" value="TreeGrafter"/>
</dbReference>
<dbReference type="Gene3D" id="3.40.50.300">
    <property type="entry name" value="P-loop containing nucleotide triphosphate hydrolases"/>
    <property type="match status" value="1"/>
</dbReference>
<feature type="domain" description="Helicase ATP-binding" evidence="9">
    <location>
        <begin position="221"/>
        <end position="427"/>
    </location>
</feature>
<dbReference type="GO" id="GO:0031297">
    <property type="term" value="P:replication fork processing"/>
    <property type="evidence" value="ECO:0007669"/>
    <property type="project" value="TreeGrafter"/>
</dbReference>
<evidence type="ECO:0000256" key="7">
    <source>
        <dbReference type="PROSITE-ProRule" id="PRU01343"/>
    </source>
</evidence>
<feature type="compositionally biased region" description="Low complexity" evidence="8">
    <location>
        <begin position="80"/>
        <end position="95"/>
    </location>
</feature>